<proteinExistence type="predicted"/>
<accession>A0A0R1ZRL4</accession>
<evidence type="ECO:0000313" key="1">
    <source>
        <dbReference type="EMBL" id="KRM55844.1"/>
    </source>
</evidence>
<evidence type="ECO:0008006" key="3">
    <source>
        <dbReference type="Google" id="ProtNLM"/>
    </source>
</evidence>
<dbReference type="InterPro" id="IPR007337">
    <property type="entry name" value="RelB/DinJ"/>
</dbReference>
<dbReference type="Proteomes" id="UP000051679">
    <property type="component" value="Unassembled WGS sequence"/>
</dbReference>
<gene>
    <name evidence="1" type="ORF">FC18_GL000894</name>
</gene>
<keyword evidence="2" id="KW-1185">Reference proteome</keyword>
<dbReference type="OrthoDB" id="2191315at2"/>
<evidence type="ECO:0000313" key="2">
    <source>
        <dbReference type="Proteomes" id="UP000051679"/>
    </source>
</evidence>
<dbReference type="RefSeq" id="WP_054677760.1">
    <property type="nucleotide sequence ID" value="NZ_AYYO01000011.1"/>
</dbReference>
<dbReference type="Pfam" id="PF04221">
    <property type="entry name" value="RelB"/>
    <property type="match status" value="1"/>
</dbReference>
<sequence>MAEDTTRIQIYVDSNRLREADSTINRLGLTKSAVINALLARIAATGSIPFSLTLTTEEMAMEKATRLGLTNTGGKILATNAEINAALPEPDNDDLYTDDDFHK</sequence>
<dbReference type="InterPro" id="IPR013321">
    <property type="entry name" value="Arc_rbn_hlx_hlx"/>
</dbReference>
<dbReference type="Gene3D" id="1.10.1220.10">
    <property type="entry name" value="Met repressor-like"/>
    <property type="match status" value="1"/>
</dbReference>
<organism evidence="1 2">
    <name type="scientific">Lacticaseibacillus sharpeae JCM 1186 = DSM 20505</name>
    <dbReference type="NCBI Taxonomy" id="1291052"/>
    <lineage>
        <taxon>Bacteria</taxon>
        <taxon>Bacillati</taxon>
        <taxon>Bacillota</taxon>
        <taxon>Bacilli</taxon>
        <taxon>Lactobacillales</taxon>
        <taxon>Lactobacillaceae</taxon>
        <taxon>Lacticaseibacillus</taxon>
    </lineage>
</organism>
<name>A0A0R1ZRL4_9LACO</name>
<dbReference type="PATRIC" id="fig|1291052.5.peg.910"/>
<dbReference type="EMBL" id="AYYO01000011">
    <property type="protein sequence ID" value="KRM55844.1"/>
    <property type="molecule type" value="Genomic_DNA"/>
</dbReference>
<dbReference type="GO" id="GO:0006355">
    <property type="term" value="P:regulation of DNA-templated transcription"/>
    <property type="evidence" value="ECO:0007669"/>
    <property type="project" value="InterPro"/>
</dbReference>
<reference evidence="1 2" key="1">
    <citation type="journal article" date="2015" name="Genome Announc.">
        <title>Expanding the biotechnology potential of lactobacilli through comparative genomics of 213 strains and associated genera.</title>
        <authorList>
            <person name="Sun Z."/>
            <person name="Harris H.M."/>
            <person name="McCann A."/>
            <person name="Guo C."/>
            <person name="Argimon S."/>
            <person name="Zhang W."/>
            <person name="Yang X."/>
            <person name="Jeffery I.B."/>
            <person name="Cooney J.C."/>
            <person name="Kagawa T.F."/>
            <person name="Liu W."/>
            <person name="Song Y."/>
            <person name="Salvetti E."/>
            <person name="Wrobel A."/>
            <person name="Rasinkangas P."/>
            <person name="Parkhill J."/>
            <person name="Rea M.C."/>
            <person name="O'Sullivan O."/>
            <person name="Ritari J."/>
            <person name="Douillard F.P."/>
            <person name="Paul Ross R."/>
            <person name="Yang R."/>
            <person name="Briner A.E."/>
            <person name="Felis G.E."/>
            <person name="de Vos W.M."/>
            <person name="Barrangou R."/>
            <person name="Klaenhammer T.R."/>
            <person name="Caufield P.W."/>
            <person name="Cui Y."/>
            <person name="Zhang H."/>
            <person name="O'Toole P.W."/>
        </authorList>
    </citation>
    <scope>NUCLEOTIDE SEQUENCE [LARGE SCALE GENOMIC DNA]</scope>
    <source>
        <strain evidence="1 2">DSM 20505</strain>
    </source>
</reference>
<comment type="caution">
    <text evidence="1">The sequence shown here is derived from an EMBL/GenBank/DDBJ whole genome shotgun (WGS) entry which is preliminary data.</text>
</comment>
<dbReference type="AlphaFoldDB" id="A0A0R1ZRL4"/>
<protein>
    <recommendedName>
        <fullName evidence="3">DNA-damage-inducible protein J</fullName>
    </recommendedName>
</protein>